<dbReference type="Proteomes" id="UP000003146">
    <property type="component" value="Unassembled WGS sequence"/>
</dbReference>
<evidence type="ECO:0000256" key="1">
    <source>
        <dbReference type="ARBA" id="ARBA00004141"/>
    </source>
</evidence>
<organism evidence="7 8">
    <name type="scientific">Phocaeicola coprocola DSM 17136</name>
    <dbReference type="NCBI Taxonomy" id="470145"/>
    <lineage>
        <taxon>Bacteria</taxon>
        <taxon>Pseudomonadati</taxon>
        <taxon>Bacteroidota</taxon>
        <taxon>Bacteroidia</taxon>
        <taxon>Bacteroidales</taxon>
        <taxon>Bacteroidaceae</taxon>
        <taxon>Phocaeicola</taxon>
    </lineage>
</organism>
<keyword evidence="3 5" id="KW-1133">Transmembrane helix</keyword>
<feature type="transmembrane region" description="Helical" evidence="5">
    <location>
        <begin position="118"/>
        <end position="138"/>
    </location>
</feature>
<dbReference type="Pfam" id="PF04138">
    <property type="entry name" value="GtrA_DPMS_TM"/>
    <property type="match status" value="1"/>
</dbReference>
<reference evidence="7 8" key="1">
    <citation type="submission" date="2008-04" db="EMBL/GenBank/DDBJ databases">
        <title>Draft genome sequence of Bacteroides coprocola (DSM 17136).</title>
        <authorList>
            <person name="Sudarsanam P."/>
            <person name="Ley R."/>
            <person name="Guruge J."/>
            <person name="Turnbaugh P.J."/>
            <person name="Mahowald M."/>
            <person name="Liep D."/>
            <person name="Gordon J."/>
        </authorList>
    </citation>
    <scope>NUCLEOTIDE SEQUENCE [LARGE SCALE GENOMIC DNA]</scope>
    <source>
        <strain evidence="7 8">DSM 17136</strain>
    </source>
</reference>
<evidence type="ECO:0000256" key="3">
    <source>
        <dbReference type="ARBA" id="ARBA00022989"/>
    </source>
</evidence>
<dbReference type="AlphaFoldDB" id="B3JQQ3"/>
<comment type="caution">
    <text evidence="7">The sequence shown here is derived from an EMBL/GenBank/DDBJ whole genome shotgun (WGS) entry which is preliminary data.</text>
</comment>
<dbReference type="InterPro" id="IPR007267">
    <property type="entry name" value="GtrA_DPMS_TM"/>
</dbReference>
<gene>
    <name evidence="7" type="ORF">BACCOP_04287</name>
</gene>
<evidence type="ECO:0000259" key="6">
    <source>
        <dbReference type="Pfam" id="PF04138"/>
    </source>
</evidence>
<feature type="transmembrane region" description="Helical" evidence="5">
    <location>
        <begin position="78"/>
        <end position="98"/>
    </location>
</feature>
<keyword evidence="4 5" id="KW-0472">Membrane</keyword>
<dbReference type="eggNOG" id="COG2246">
    <property type="taxonomic scope" value="Bacteria"/>
</dbReference>
<keyword evidence="2 5" id="KW-0812">Transmembrane</keyword>
<evidence type="ECO:0000256" key="4">
    <source>
        <dbReference type="ARBA" id="ARBA00023136"/>
    </source>
</evidence>
<feature type="transmembrane region" description="Helical" evidence="5">
    <location>
        <begin position="44"/>
        <end position="66"/>
    </location>
</feature>
<evidence type="ECO:0000256" key="5">
    <source>
        <dbReference type="SAM" id="Phobius"/>
    </source>
</evidence>
<dbReference type="GO" id="GO:0016020">
    <property type="term" value="C:membrane"/>
    <property type="evidence" value="ECO:0007669"/>
    <property type="project" value="UniProtKB-SubCell"/>
</dbReference>
<dbReference type="HOGENOM" id="CLU_083873_8_1_10"/>
<sequence>MKNLFISICKKGGLFMFIRAQLSAQIATFVDFLISILLNQCANVYYVYATLIGSISGGLTNCAINYKWTFQTEDCSPIPVIIKYTLVWIGSIGLNLWGTYLLTEFLTLQNSFISINQSTAFIIAKVSVSIIVAILWNYNLHKTFVFKDAHINEKLKNKIKQITNQHGNKKTS</sequence>
<evidence type="ECO:0000313" key="8">
    <source>
        <dbReference type="Proteomes" id="UP000003146"/>
    </source>
</evidence>
<accession>B3JQQ3</accession>
<dbReference type="STRING" id="470145.BACCOP_04287"/>
<comment type="subcellular location">
    <subcellularLocation>
        <location evidence="1">Membrane</location>
        <topology evidence="1">Multi-pass membrane protein</topology>
    </subcellularLocation>
</comment>
<evidence type="ECO:0000256" key="2">
    <source>
        <dbReference type="ARBA" id="ARBA00022692"/>
    </source>
</evidence>
<proteinExistence type="predicted"/>
<dbReference type="EMBL" id="ABIY02000133">
    <property type="protein sequence ID" value="EDU98650.1"/>
    <property type="molecule type" value="Genomic_DNA"/>
</dbReference>
<reference evidence="7 8" key="2">
    <citation type="submission" date="2008-04" db="EMBL/GenBank/DDBJ databases">
        <authorList>
            <person name="Fulton L."/>
            <person name="Clifton S."/>
            <person name="Fulton B."/>
            <person name="Xu J."/>
            <person name="Minx P."/>
            <person name="Pepin K.H."/>
            <person name="Johnson M."/>
            <person name="Thiruvilangam P."/>
            <person name="Bhonagiri V."/>
            <person name="Nash W.E."/>
            <person name="Mardis E.R."/>
            <person name="Wilson R.K."/>
        </authorList>
    </citation>
    <scope>NUCLEOTIDE SEQUENCE [LARGE SCALE GENOMIC DNA]</scope>
    <source>
        <strain evidence="7 8">DSM 17136</strain>
    </source>
</reference>
<evidence type="ECO:0000313" key="7">
    <source>
        <dbReference type="EMBL" id="EDU98650.1"/>
    </source>
</evidence>
<feature type="transmembrane region" description="Helical" evidence="5">
    <location>
        <begin position="12"/>
        <end position="38"/>
    </location>
</feature>
<protein>
    <recommendedName>
        <fullName evidence="6">GtrA/DPMS transmembrane domain-containing protein</fullName>
    </recommendedName>
</protein>
<name>B3JQQ3_9BACT</name>
<feature type="domain" description="GtrA/DPMS transmembrane" evidence="6">
    <location>
        <begin position="26"/>
        <end position="146"/>
    </location>
</feature>
<dbReference type="GO" id="GO:0000271">
    <property type="term" value="P:polysaccharide biosynthetic process"/>
    <property type="evidence" value="ECO:0007669"/>
    <property type="project" value="InterPro"/>
</dbReference>